<dbReference type="SUPFAM" id="SSF54427">
    <property type="entry name" value="NTF2-like"/>
    <property type="match status" value="1"/>
</dbReference>
<dbReference type="CDD" id="cd00531">
    <property type="entry name" value="NTF2_like"/>
    <property type="match status" value="1"/>
</dbReference>
<dbReference type="EMBL" id="JBEYXV010000002">
    <property type="protein sequence ID" value="MEU6820037.1"/>
    <property type="molecule type" value="Genomic_DNA"/>
</dbReference>
<evidence type="ECO:0000313" key="2">
    <source>
        <dbReference type="EMBL" id="MEU6820037.1"/>
    </source>
</evidence>
<dbReference type="Pfam" id="PF12680">
    <property type="entry name" value="SnoaL_2"/>
    <property type="match status" value="1"/>
</dbReference>
<dbReference type="Gene3D" id="3.10.450.50">
    <property type="match status" value="1"/>
</dbReference>
<dbReference type="InterPro" id="IPR032710">
    <property type="entry name" value="NTF2-like_dom_sf"/>
</dbReference>
<keyword evidence="3" id="KW-1185">Reference proteome</keyword>
<evidence type="ECO:0000259" key="1">
    <source>
        <dbReference type="Pfam" id="PF12680"/>
    </source>
</evidence>
<sequence>MAERLDAAARRQRVHDVMDRMHEVLLAHDMMGFADLWAPDGVMEFPFAPPGHANLSGREEVREYVRSYAEHVDLQSIRHQTRHETADPDVMIVEWGVGGTALATGRRYDIDYVGVIRVGEHGIVSYKDYWNPLAAGHALGSLPQIVEAVTGEKPVTAILTAQEQS</sequence>
<dbReference type="InterPro" id="IPR037401">
    <property type="entry name" value="SnoaL-like"/>
</dbReference>
<dbReference type="RefSeq" id="WP_359345066.1">
    <property type="nucleotide sequence ID" value="NZ_JBEYXV010000002.1"/>
</dbReference>
<feature type="domain" description="SnoaL-like" evidence="1">
    <location>
        <begin position="20"/>
        <end position="122"/>
    </location>
</feature>
<reference evidence="2 3" key="1">
    <citation type="submission" date="2024-06" db="EMBL/GenBank/DDBJ databases">
        <title>The Natural Products Discovery Center: Release of the First 8490 Sequenced Strains for Exploring Actinobacteria Biosynthetic Diversity.</title>
        <authorList>
            <person name="Kalkreuter E."/>
            <person name="Kautsar S.A."/>
            <person name="Yang D."/>
            <person name="Bader C.D."/>
            <person name="Teijaro C.N."/>
            <person name="Fluegel L."/>
            <person name="Davis C.M."/>
            <person name="Simpson J.R."/>
            <person name="Lauterbach L."/>
            <person name="Steele A.D."/>
            <person name="Gui C."/>
            <person name="Meng S."/>
            <person name="Li G."/>
            <person name="Viehrig K."/>
            <person name="Ye F."/>
            <person name="Su P."/>
            <person name="Kiefer A.F."/>
            <person name="Nichols A."/>
            <person name="Cepeda A.J."/>
            <person name="Yan W."/>
            <person name="Fan B."/>
            <person name="Jiang Y."/>
            <person name="Adhikari A."/>
            <person name="Zheng C.-J."/>
            <person name="Schuster L."/>
            <person name="Cowan T.M."/>
            <person name="Smanski M.J."/>
            <person name="Chevrette M.G."/>
            <person name="De Carvalho L.P.S."/>
            <person name="Shen B."/>
        </authorList>
    </citation>
    <scope>NUCLEOTIDE SEQUENCE [LARGE SCALE GENOMIC DNA]</scope>
    <source>
        <strain evidence="2 3">NPDC046838</strain>
    </source>
</reference>
<evidence type="ECO:0000313" key="3">
    <source>
        <dbReference type="Proteomes" id="UP001551176"/>
    </source>
</evidence>
<organism evidence="2 3">
    <name type="scientific">Streptomyces atriruber</name>
    <dbReference type="NCBI Taxonomy" id="545121"/>
    <lineage>
        <taxon>Bacteria</taxon>
        <taxon>Bacillati</taxon>
        <taxon>Actinomycetota</taxon>
        <taxon>Actinomycetes</taxon>
        <taxon>Kitasatosporales</taxon>
        <taxon>Streptomycetaceae</taxon>
        <taxon>Streptomyces</taxon>
    </lineage>
</organism>
<proteinExistence type="predicted"/>
<accession>A0ABV3BI66</accession>
<comment type="caution">
    <text evidence="2">The sequence shown here is derived from an EMBL/GenBank/DDBJ whole genome shotgun (WGS) entry which is preliminary data.</text>
</comment>
<dbReference type="Proteomes" id="UP001551176">
    <property type="component" value="Unassembled WGS sequence"/>
</dbReference>
<name>A0ABV3BI66_9ACTN</name>
<protein>
    <submittedName>
        <fullName evidence="2">Nuclear transport factor 2 family protein</fullName>
    </submittedName>
</protein>
<gene>
    <name evidence="2" type="ORF">ABZ921_05370</name>
</gene>